<organism evidence="5 6">
    <name type="scientific">Bdellovibrio bacteriovorus</name>
    <dbReference type="NCBI Taxonomy" id="959"/>
    <lineage>
        <taxon>Bacteria</taxon>
        <taxon>Pseudomonadati</taxon>
        <taxon>Bdellovibrionota</taxon>
        <taxon>Bdellovibrionia</taxon>
        <taxon>Bdellovibrionales</taxon>
        <taxon>Pseudobdellovibrionaceae</taxon>
        <taxon>Bdellovibrio</taxon>
    </lineage>
</organism>
<dbReference type="InterPro" id="IPR028082">
    <property type="entry name" value="Peripla_BP_I"/>
</dbReference>
<evidence type="ECO:0000313" key="6">
    <source>
        <dbReference type="Proteomes" id="UP000197003"/>
    </source>
</evidence>
<dbReference type="Gene3D" id="3.40.50.2300">
    <property type="match status" value="2"/>
</dbReference>
<dbReference type="Proteomes" id="UP000197003">
    <property type="component" value="Chromosome"/>
</dbReference>
<sequence length="351" mass="38345">MLEKMLSSFKHLFLTALLWLLPLSFGQASALEVPHWGGPDSGPKAQEGRKIIFIASDMKNGGAAAVSEGFLSAGRVLKWNITIRDGQGSRAKIQKALSEAIQAGADGIVLGGFDAADFRPEIKKAQSTHIKIVGWHSAPRPGSSNLMFSNVTTDPLVVAEKAAKLVCESSEKSGVVIFTDNDFSIARAKTLHMKKIIDEHKNCHVLDIMDVQISKAEHLMPGAVAKLNERFGKKWTHSLAINDIYFDHINFPLKKIGRKDLINVSAGDGSATALHRIKSGLSQQLATIAEPLKAQGWQVADEMNRAFAGSSESGFTTEPLVITQEVLKNLKEGNLESRLNYKEAYSKIWYP</sequence>
<reference evidence="5 6" key="1">
    <citation type="submission" date="2017-04" db="EMBL/GenBank/DDBJ databases">
        <title>Whole genome sequence of Bdellovibrio bacteriovorus strain SSB218315.</title>
        <authorList>
            <person name="Oyedara O."/>
            <person name="Rodriguez-Perez M.A."/>
        </authorList>
    </citation>
    <scope>NUCLEOTIDE SEQUENCE [LARGE SCALE GENOMIC DNA]</scope>
    <source>
        <strain evidence="5 6">SSB218315</strain>
    </source>
</reference>
<dbReference type="SUPFAM" id="SSF53822">
    <property type="entry name" value="Periplasmic binding protein-like I"/>
    <property type="match status" value="1"/>
</dbReference>
<dbReference type="InterPro" id="IPR025997">
    <property type="entry name" value="SBP_2_dom"/>
</dbReference>
<dbReference type="OrthoDB" id="9342512at2"/>
<accession>A0A1Z3N6R6</accession>
<evidence type="ECO:0000256" key="2">
    <source>
        <dbReference type="ARBA" id="ARBA00007639"/>
    </source>
</evidence>
<comment type="similarity">
    <text evidence="2">Belongs to the bacterial solute-binding protein 2 family.</text>
</comment>
<dbReference type="PANTHER" id="PTHR46847:SF1">
    <property type="entry name" value="D-ALLOSE-BINDING PERIPLASMIC PROTEIN-RELATED"/>
    <property type="match status" value="1"/>
</dbReference>
<feature type="domain" description="Periplasmic binding protein" evidence="4">
    <location>
        <begin position="51"/>
        <end position="309"/>
    </location>
</feature>
<dbReference type="GO" id="GO:0030246">
    <property type="term" value="F:carbohydrate binding"/>
    <property type="evidence" value="ECO:0007669"/>
    <property type="project" value="UniProtKB-ARBA"/>
</dbReference>
<proteinExistence type="inferred from homology"/>
<dbReference type="EMBL" id="CP020946">
    <property type="protein sequence ID" value="ASD63101.1"/>
    <property type="molecule type" value="Genomic_DNA"/>
</dbReference>
<gene>
    <name evidence="5" type="ORF">B9G79_05720</name>
</gene>
<evidence type="ECO:0000256" key="1">
    <source>
        <dbReference type="ARBA" id="ARBA00004196"/>
    </source>
</evidence>
<name>A0A1Z3N6R6_BDEBC</name>
<dbReference type="AlphaFoldDB" id="A0A1Z3N6R6"/>
<evidence type="ECO:0000256" key="3">
    <source>
        <dbReference type="ARBA" id="ARBA00022729"/>
    </source>
</evidence>
<protein>
    <submittedName>
        <fullName evidence="5">ABC transporter substrate-binding protein</fullName>
    </submittedName>
</protein>
<evidence type="ECO:0000313" key="5">
    <source>
        <dbReference type="EMBL" id="ASD63101.1"/>
    </source>
</evidence>
<dbReference type="GO" id="GO:0030313">
    <property type="term" value="C:cell envelope"/>
    <property type="evidence" value="ECO:0007669"/>
    <property type="project" value="UniProtKB-SubCell"/>
</dbReference>
<dbReference type="PANTHER" id="PTHR46847">
    <property type="entry name" value="D-ALLOSE-BINDING PERIPLASMIC PROTEIN-RELATED"/>
    <property type="match status" value="1"/>
</dbReference>
<dbReference type="Pfam" id="PF13407">
    <property type="entry name" value="Peripla_BP_4"/>
    <property type="match status" value="1"/>
</dbReference>
<keyword evidence="3" id="KW-0732">Signal</keyword>
<evidence type="ECO:0000259" key="4">
    <source>
        <dbReference type="Pfam" id="PF13407"/>
    </source>
</evidence>
<comment type="subcellular location">
    <subcellularLocation>
        <location evidence="1">Cell envelope</location>
    </subcellularLocation>
</comment>